<comment type="caution">
    <text evidence="2">The sequence shown here is derived from an EMBL/GenBank/DDBJ whole genome shotgun (WGS) entry which is preliminary data.</text>
</comment>
<name>Q4TH46_TETNG</name>
<evidence type="ECO:0000259" key="1">
    <source>
        <dbReference type="Pfam" id="PF23578"/>
    </source>
</evidence>
<evidence type="ECO:0000313" key="2">
    <source>
        <dbReference type="EMBL" id="CAF87786.1"/>
    </source>
</evidence>
<dbReference type="AlphaFoldDB" id="Q4TH46"/>
<feature type="non-terminal residue" evidence="2">
    <location>
        <position position="1"/>
    </location>
</feature>
<proteinExistence type="predicted"/>
<dbReference type="InterPro" id="IPR056383">
    <property type="entry name" value="DGKI-like_dom"/>
</dbReference>
<dbReference type="OrthoDB" id="242257at2759"/>
<dbReference type="KEGG" id="tng:GSTEN00000769G001"/>
<feature type="domain" description="Diacylglycerol kinase iota-like" evidence="1">
    <location>
        <begin position="2"/>
        <end position="58"/>
    </location>
</feature>
<protein>
    <submittedName>
        <fullName evidence="2">(spotted green pufferfish) hypothetical protein</fullName>
    </submittedName>
</protein>
<sequence length="126" mass="13565">AATPLGVITVPGDSDLETCRLLIERLHDNLDQDCDDVRRESLSSQSLSKKWCFLDCESTLGPDARQSCLILTPCSLSDRYNCRPLLQDRPSSGTSELCDRDLSGGTLYPGSGVGCQGDGGHVPQHA</sequence>
<dbReference type="EMBL" id="CAAE01003254">
    <property type="protein sequence ID" value="CAF87786.1"/>
    <property type="molecule type" value="Genomic_DNA"/>
</dbReference>
<reference evidence="2" key="1">
    <citation type="journal article" date="2004" name="Nature">
        <title>Genome duplication in the teleost fish Tetraodon nigroviridis reveals the early vertebrate proto-karyotype.</title>
        <authorList>
            <person name="Jaillon O."/>
            <person name="Aury J.-M."/>
            <person name="Brunet F."/>
            <person name="Petit J.-L."/>
            <person name="Stange-Thomann N."/>
            <person name="Mauceli E."/>
            <person name="Bouneau L."/>
            <person name="Fischer C."/>
            <person name="Ozouf-Costaz C."/>
            <person name="Bernot A."/>
            <person name="Nicaud S."/>
            <person name="Jaffe D."/>
            <person name="Fisher S."/>
            <person name="Lutfalla G."/>
            <person name="Dossat C."/>
            <person name="Segurens B."/>
            <person name="Dasilva C."/>
            <person name="Salanoubat M."/>
            <person name="Levy M."/>
            <person name="Boudet N."/>
            <person name="Castellano S."/>
            <person name="Anthouard V."/>
            <person name="Jubin C."/>
            <person name="Castelli V."/>
            <person name="Katinka M."/>
            <person name="Vacherie B."/>
            <person name="Biemont C."/>
            <person name="Skalli Z."/>
            <person name="Cattolico L."/>
            <person name="Poulain J."/>
            <person name="De Berardinis V."/>
            <person name="Cruaud C."/>
            <person name="Duprat S."/>
            <person name="Brottier P."/>
            <person name="Coutanceau J.-P."/>
            <person name="Gouzy J."/>
            <person name="Parra G."/>
            <person name="Lardier G."/>
            <person name="Chapple C."/>
            <person name="McKernan K.J."/>
            <person name="McEwan P."/>
            <person name="Bosak S."/>
            <person name="Kellis M."/>
            <person name="Volff J.-N."/>
            <person name="Guigo R."/>
            <person name="Zody M.C."/>
            <person name="Mesirov J."/>
            <person name="Lindblad-Toh K."/>
            <person name="Birren B."/>
            <person name="Nusbaum C."/>
            <person name="Kahn D."/>
            <person name="Robinson-Rechavi M."/>
            <person name="Laudet V."/>
            <person name="Schachter V."/>
            <person name="Quetier F."/>
            <person name="Saurin W."/>
            <person name="Scarpelli C."/>
            <person name="Wincker P."/>
            <person name="Lander E.S."/>
            <person name="Weissenbach J."/>
            <person name="Roest Crollius H."/>
        </authorList>
    </citation>
    <scope>NUCLEOTIDE SEQUENCE [LARGE SCALE GENOMIC DNA]</scope>
</reference>
<accession>Q4TH46</accession>
<dbReference type="Pfam" id="PF23578">
    <property type="entry name" value="DGKI"/>
    <property type="match status" value="1"/>
</dbReference>
<reference evidence="2" key="2">
    <citation type="submission" date="2004-02" db="EMBL/GenBank/DDBJ databases">
        <authorList>
            <consortium name="Genoscope"/>
            <consortium name="Whitehead Institute Centre for Genome Research"/>
        </authorList>
    </citation>
    <scope>NUCLEOTIDE SEQUENCE</scope>
</reference>
<organism evidence="2">
    <name type="scientific">Tetraodon nigroviridis</name>
    <name type="common">Spotted green pufferfish</name>
    <name type="synonym">Chelonodon nigroviridis</name>
    <dbReference type="NCBI Taxonomy" id="99883"/>
    <lineage>
        <taxon>Eukaryota</taxon>
        <taxon>Metazoa</taxon>
        <taxon>Chordata</taxon>
        <taxon>Craniata</taxon>
        <taxon>Vertebrata</taxon>
        <taxon>Euteleostomi</taxon>
        <taxon>Actinopterygii</taxon>
        <taxon>Neopterygii</taxon>
        <taxon>Teleostei</taxon>
        <taxon>Neoteleostei</taxon>
        <taxon>Acanthomorphata</taxon>
        <taxon>Eupercaria</taxon>
        <taxon>Tetraodontiformes</taxon>
        <taxon>Tetradontoidea</taxon>
        <taxon>Tetraodontidae</taxon>
        <taxon>Tetraodon</taxon>
    </lineage>
</organism>
<gene>
    <name evidence="2" type="ORF">GSTENG00000769001</name>
</gene>